<dbReference type="EMBL" id="LR796730">
    <property type="protein sequence ID" value="CAB4162106.1"/>
    <property type="molecule type" value="Genomic_DNA"/>
</dbReference>
<reference evidence="1" key="1">
    <citation type="submission" date="2020-04" db="EMBL/GenBank/DDBJ databases">
        <authorList>
            <person name="Chiriac C."/>
            <person name="Salcher M."/>
            <person name="Ghai R."/>
            <person name="Kavagutti S V."/>
        </authorList>
    </citation>
    <scope>NUCLEOTIDE SEQUENCE</scope>
</reference>
<evidence type="ECO:0000313" key="1">
    <source>
        <dbReference type="EMBL" id="CAB4162106.1"/>
    </source>
</evidence>
<proteinExistence type="predicted"/>
<sequence length="101" mass="11728">MDTDIISESKTNEIIQTVAQLEYSTLVKVLKAKNVFFKSEKQLAAFVRKRLHKSIGANYIEYSMTEKGTKKKTFLFRMNKNIITDGDDIKLNLTIDFHEHN</sequence>
<accession>A0A6J5NWW9</accession>
<name>A0A6J5NWW9_9CAUD</name>
<protein>
    <submittedName>
        <fullName evidence="1">Uncharacterized protein</fullName>
    </submittedName>
</protein>
<organism evidence="1">
    <name type="scientific">uncultured Caudovirales phage</name>
    <dbReference type="NCBI Taxonomy" id="2100421"/>
    <lineage>
        <taxon>Viruses</taxon>
        <taxon>Duplodnaviria</taxon>
        <taxon>Heunggongvirae</taxon>
        <taxon>Uroviricota</taxon>
        <taxon>Caudoviricetes</taxon>
        <taxon>Peduoviridae</taxon>
        <taxon>Maltschvirus</taxon>
        <taxon>Maltschvirus maltsch</taxon>
    </lineage>
</organism>
<gene>
    <name evidence="1" type="ORF">UFOVP780_14</name>
</gene>